<dbReference type="Proteomes" id="UP000199393">
    <property type="component" value="Chromosome I"/>
</dbReference>
<feature type="domain" description="DAGKc" evidence="10">
    <location>
        <begin position="19"/>
        <end position="149"/>
    </location>
</feature>
<evidence type="ECO:0000256" key="6">
    <source>
        <dbReference type="ARBA" id="ARBA00022840"/>
    </source>
</evidence>
<dbReference type="InterPro" id="IPR017438">
    <property type="entry name" value="ATP-NAD_kinase_N"/>
</dbReference>
<dbReference type="EMBL" id="LT598496">
    <property type="protein sequence ID" value="SBV27064.1"/>
    <property type="molecule type" value="Genomic_DNA"/>
</dbReference>
<evidence type="ECO:0000259" key="10">
    <source>
        <dbReference type="PROSITE" id="PS50146"/>
    </source>
</evidence>
<evidence type="ECO:0000256" key="8">
    <source>
        <dbReference type="ARBA" id="ARBA00023264"/>
    </source>
</evidence>
<reference evidence="12" key="1">
    <citation type="submission" date="2016-06" db="EMBL/GenBank/DDBJ databases">
        <authorList>
            <person name="Varghese N."/>
        </authorList>
    </citation>
    <scope>NUCLEOTIDE SEQUENCE [LARGE SCALE GENOMIC DNA]</scope>
    <source>
        <strain evidence="12">DSM 45344</strain>
    </source>
</reference>
<dbReference type="Pfam" id="PF19279">
    <property type="entry name" value="YegS_C"/>
    <property type="match status" value="1"/>
</dbReference>
<keyword evidence="7" id="KW-0443">Lipid metabolism</keyword>
<dbReference type="STRING" id="307121.GA0070620_2565"/>
<sequence length="340" mass="36818">MLHTVAVDAGQERRPAGGDGGLRSAVVVNPTKVADLDELRRTVDDTLTAVGWPEPLWFSTTVEDPGRGQTEEAVRAGVDLVFACGGDGTVMSCVSALVGSDVALAVLPQGTGNLLAANLGLSTDLAAGLQVAIERGRRLLDVGEVDGQHFTVMAGMGFDAQMLAATSETTKARIGWPAYVMGAARHLRDRPMRVSIRVDDRPPVRRRARSVLIANVGRLQGGVRLLTDAEPDDGWLDVAVLTPRTLRHWAALGWAVIRRRGRVPRMEVLRGRRVIVTASRTQPRELDGDLIEPGRRLRAVIRPRALWLCVPQPEQAPDLAVDADSAAERGERSVREARRE</sequence>
<dbReference type="PROSITE" id="PS50146">
    <property type="entry name" value="DAGK"/>
    <property type="match status" value="1"/>
</dbReference>
<dbReference type="GO" id="GO:0005524">
    <property type="term" value="F:ATP binding"/>
    <property type="evidence" value="ECO:0007669"/>
    <property type="project" value="UniProtKB-KW"/>
</dbReference>
<proteinExistence type="inferred from homology"/>
<evidence type="ECO:0000256" key="7">
    <source>
        <dbReference type="ARBA" id="ARBA00023209"/>
    </source>
</evidence>
<keyword evidence="4" id="KW-0547">Nucleotide-binding</keyword>
<dbReference type="PANTHER" id="PTHR12358:SF106">
    <property type="entry name" value="LIPID KINASE YEGS"/>
    <property type="match status" value="1"/>
</dbReference>
<dbReference type="SMART" id="SM00046">
    <property type="entry name" value="DAGKc"/>
    <property type="match status" value="1"/>
</dbReference>
<dbReference type="InterPro" id="IPR016064">
    <property type="entry name" value="NAD/diacylglycerol_kinase_sf"/>
</dbReference>
<feature type="region of interest" description="Disordered" evidence="9">
    <location>
        <begin position="1"/>
        <end position="24"/>
    </location>
</feature>
<evidence type="ECO:0000256" key="5">
    <source>
        <dbReference type="ARBA" id="ARBA00022777"/>
    </source>
</evidence>
<dbReference type="AlphaFoldDB" id="A0A1C3N398"/>
<keyword evidence="3" id="KW-0808">Transferase</keyword>
<keyword evidence="7" id="KW-0444">Lipid biosynthesis</keyword>
<dbReference type="GO" id="GO:0005886">
    <property type="term" value="C:plasma membrane"/>
    <property type="evidence" value="ECO:0007669"/>
    <property type="project" value="TreeGrafter"/>
</dbReference>
<evidence type="ECO:0000256" key="9">
    <source>
        <dbReference type="SAM" id="MobiDB-lite"/>
    </source>
</evidence>
<evidence type="ECO:0000256" key="3">
    <source>
        <dbReference type="ARBA" id="ARBA00022679"/>
    </source>
</evidence>
<protein>
    <submittedName>
        <fullName evidence="11">Diacylglycerol kinase family enzyme</fullName>
    </submittedName>
</protein>
<dbReference type="PANTHER" id="PTHR12358">
    <property type="entry name" value="SPHINGOSINE KINASE"/>
    <property type="match status" value="1"/>
</dbReference>
<dbReference type="InterPro" id="IPR001206">
    <property type="entry name" value="Diacylglycerol_kinase_cat_dom"/>
</dbReference>
<dbReference type="Gene3D" id="3.40.50.10330">
    <property type="entry name" value="Probable inorganic polyphosphate/atp-NAD kinase, domain 1"/>
    <property type="match status" value="1"/>
</dbReference>
<keyword evidence="7" id="KW-0594">Phospholipid biosynthesis</keyword>
<accession>A0A1C3N398</accession>
<evidence type="ECO:0000313" key="12">
    <source>
        <dbReference type="Proteomes" id="UP000199393"/>
    </source>
</evidence>
<dbReference type="Pfam" id="PF00781">
    <property type="entry name" value="DAGK_cat"/>
    <property type="match status" value="1"/>
</dbReference>
<evidence type="ECO:0000313" key="11">
    <source>
        <dbReference type="EMBL" id="SBV27064.1"/>
    </source>
</evidence>
<feature type="region of interest" description="Disordered" evidence="9">
    <location>
        <begin position="318"/>
        <end position="340"/>
    </location>
</feature>
<dbReference type="GO" id="GO:0008654">
    <property type="term" value="P:phospholipid biosynthetic process"/>
    <property type="evidence" value="ECO:0007669"/>
    <property type="project" value="UniProtKB-KW"/>
</dbReference>
<name>A0A1C3N398_9ACTN</name>
<evidence type="ECO:0000256" key="2">
    <source>
        <dbReference type="ARBA" id="ARBA00005983"/>
    </source>
</evidence>
<keyword evidence="6" id="KW-0067">ATP-binding</keyword>
<evidence type="ECO:0000256" key="1">
    <source>
        <dbReference type="ARBA" id="ARBA00001946"/>
    </source>
</evidence>
<dbReference type="InterPro" id="IPR045540">
    <property type="entry name" value="YegS/DAGK_C"/>
</dbReference>
<evidence type="ECO:0000256" key="4">
    <source>
        <dbReference type="ARBA" id="ARBA00022741"/>
    </source>
</evidence>
<comment type="cofactor">
    <cofactor evidence="1">
        <name>Mg(2+)</name>
        <dbReference type="ChEBI" id="CHEBI:18420"/>
    </cofactor>
</comment>
<dbReference type="SUPFAM" id="SSF111331">
    <property type="entry name" value="NAD kinase/diacylglycerol kinase-like"/>
    <property type="match status" value="1"/>
</dbReference>
<comment type="similarity">
    <text evidence="2">Belongs to the diacylglycerol/lipid kinase family.</text>
</comment>
<dbReference type="Gene3D" id="2.60.200.40">
    <property type="match status" value="1"/>
</dbReference>
<organism evidence="11 12">
    <name type="scientific">Micromonospora krabiensis</name>
    <dbReference type="NCBI Taxonomy" id="307121"/>
    <lineage>
        <taxon>Bacteria</taxon>
        <taxon>Bacillati</taxon>
        <taxon>Actinomycetota</taxon>
        <taxon>Actinomycetes</taxon>
        <taxon>Micromonosporales</taxon>
        <taxon>Micromonosporaceae</taxon>
        <taxon>Micromonospora</taxon>
    </lineage>
</organism>
<feature type="compositionally biased region" description="Basic and acidic residues" evidence="9">
    <location>
        <begin position="326"/>
        <end position="340"/>
    </location>
</feature>
<gene>
    <name evidence="11" type="ORF">GA0070620_2565</name>
</gene>
<dbReference type="GO" id="GO:0016301">
    <property type="term" value="F:kinase activity"/>
    <property type="evidence" value="ECO:0007669"/>
    <property type="project" value="UniProtKB-KW"/>
</dbReference>
<dbReference type="PATRIC" id="fig|307121.4.peg.2631"/>
<keyword evidence="12" id="KW-1185">Reference proteome</keyword>
<dbReference type="InterPro" id="IPR050187">
    <property type="entry name" value="Lipid_Phosphate_FormReg"/>
</dbReference>
<keyword evidence="5 11" id="KW-0418">Kinase</keyword>
<keyword evidence="8" id="KW-1208">Phospholipid metabolism</keyword>